<name>A0A7W3J7C4_9MICO</name>
<comment type="caution">
    <text evidence="2">The sequence shown here is derived from an EMBL/GenBank/DDBJ whole genome shotgun (WGS) entry which is preliminary data.</text>
</comment>
<dbReference type="RefSeq" id="WP_182615198.1">
    <property type="nucleotide sequence ID" value="NZ_BAAATF010000007.1"/>
</dbReference>
<evidence type="ECO:0000256" key="1">
    <source>
        <dbReference type="SAM" id="MobiDB-lite"/>
    </source>
</evidence>
<feature type="compositionally biased region" description="Polar residues" evidence="1">
    <location>
        <begin position="1"/>
        <end position="18"/>
    </location>
</feature>
<protein>
    <submittedName>
        <fullName evidence="2">Uncharacterized protein</fullName>
    </submittedName>
</protein>
<dbReference type="Proteomes" id="UP000540568">
    <property type="component" value="Unassembled WGS sequence"/>
</dbReference>
<keyword evidence="3" id="KW-1185">Reference proteome</keyword>
<evidence type="ECO:0000313" key="3">
    <source>
        <dbReference type="Proteomes" id="UP000540568"/>
    </source>
</evidence>
<organism evidence="2 3">
    <name type="scientific">Promicromonospora sukumoe</name>
    <dbReference type="NCBI Taxonomy" id="88382"/>
    <lineage>
        <taxon>Bacteria</taxon>
        <taxon>Bacillati</taxon>
        <taxon>Actinomycetota</taxon>
        <taxon>Actinomycetes</taxon>
        <taxon>Micrococcales</taxon>
        <taxon>Promicromonosporaceae</taxon>
        <taxon>Promicromonospora</taxon>
    </lineage>
</organism>
<reference evidence="2 3" key="1">
    <citation type="submission" date="2020-07" db="EMBL/GenBank/DDBJ databases">
        <title>Sequencing the genomes of 1000 actinobacteria strains.</title>
        <authorList>
            <person name="Klenk H.-P."/>
        </authorList>
    </citation>
    <scope>NUCLEOTIDE SEQUENCE [LARGE SCALE GENOMIC DNA]</scope>
    <source>
        <strain evidence="2 3">DSM 44121</strain>
    </source>
</reference>
<dbReference type="AlphaFoldDB" id="A0A7W3J7C4"/>
<accession>A0A7W3J7C4</accession>
<gene>
    <name evidence="2" type="ORF">FHX71_001604</name>
</gene>
<proteinExistence type="predicted"/>
<dbReference type="EMBL" id="JACGWV010000001">
    <property type="protein sequence ID" value="MBA8807662.1"/>
    <property type="molecule type" value="Genomic_DNA"/>
</dbReference>
<feature type="region of interest" description="Disordered" evidence="1">
    <location>
        <begin position="1"/>
        <end position="30"/>
    </location>
</feature>
<sequence>MTSARTLVTHVSPTTTATRDQHTEPTAGTVRTGRVGRGEIAACFPLVARPRPACLPLRTRLDHVATAARAAAAATDRQVTVREAGRALTGAAQIARDCHQPDLARTISARHIGLYTDLTRPLTAQEAAQVVGAATGRARAHLRTDPDQGVAMLTRILGALHGRLPIQLDGLPLPFGDIDTSLAQHRQLVGLARTQLVVGGTFALAMAGRWADAAVLAATYAGNDDRLLEGRQAQVTSRLLNRDGNGARALISASSSGVSPDEDYDAATCLTALCASATTRRLATDAMVARYRAGAVPREGYVYYRARYGAAVAIIAHAHRHPAAPAVGAQTTAEALAAADGYAAQEVLRHAAITASITDGDRSALAEVVKNAGLTGNVLNGRLPKRLGDIVDLASHAVRPDL</sequence>
<evidence type="ECO:0000313" key="2">
    <source>
        <dbReference type="EMBL" id="MBA8807662.1"/>
    </source>
</evidence>